<evidence type="ECO:0000256" key="6">
    <source>
        <dbReference type="SAM" id="Phobius"/>
    </source>
</evidence>
<feature type="transmembrane region" description="Helical" evidence="6">
    <location>
        <begin position="180"/>
        <end position="202"/>
    </location>
</feature>
<dbReference type="InterPro" id="IPR006904">
    <property type="entry name" value="DUF716"/>
</dbReference>
<feature type="transmembrane region" description="Helical" evidence="6">
    <location>
        <begin position="47"/>
        <end position="69"/>
    </location>
</feature>
<dbReference type="GO" id="GO:0016020">
    <property type="term" value="C:membrane"/>
    <property type="evidence" value="ECO:0007669"/>
    <property type="project" value="UniProtKB-SubCell"/>
</dbReference>
<keyword evidence="3 6" id="KW-0812">Transmembrane</keyword>
<dbReference type="Proteomes" id="UP000092600">
    <property type="component" value="Unassembled WGS sequence"/>
</dbReference>
<comment type="subcellular location">
    <subcellularLocation>
        <location evidence="1">Membrane</location>
        <topology evidence="1">Multi-pass membrane protein</topology>
    </subcellularLocation>
</comment>
<dbReference type="PANTHER" id="PTHR46285">
    <property type="entry name" value="PROTEINASE INHIBITOR I4, SERPIN (DUF716)-RELATED"/>
    <property type="match status" value="1"/>
</dbReference>
<dbReference type="Pfam" id="PF04819">
    <property type="entry name" value="DUF716"/>
    <property type="match status" value="1"/>
</dbReference>
<accession>A0A199W1W2</accession>
<reference evidence="7 8" key="1">
    <citation type="journal article" date="2016" name="DNA Res.">
        <title>The draft genome of MD-2 pineapple using hybrid error correction of long reads.</title>
        <authorList>
            <person name="Redwan R.M."/>
            <person name="Saidin A."/>
            <person name="Kumar S.V."/>
        </authorList>
    </citation>
    <scope>NUCLEOTIDE SEQUENCE [LARGE SCALE GENOMIC DNA]</scope>
    <source>
        <strain evidence="8">cv. MD2</strain>
        <tissue evidence="7">Leaf</tissue>
    </source>
</reference>
<name>A0A199W1W2_ANACO</name>
<gene>
    <name evidence="7" type="ORF">ACMD2_25566</name>
</gene>
<evidence type="ECO:0000256" key="2">
    <source>
        <dbReference type="ARBA" id="ARBA00006948"/>
    </source>
</evidence>
<proteinExistence type="inferred from homology"/>
<protein>
    <recommendedName>
        <fullName evidence="9">Transmembrane protein 45B</fullName>
    </recommendedName>
</protein>
<sequence length="230" mass="24939">MGTLIGHVAPGVGFLLVGLWHLFNHIKLFSLRPKTYVAPPWFPAPRLGHLELVLIIAGSLTSIASELFLGPAAHQPFDPADGTIPSYHLQNFEHAAISLAFLIYAAFAIHIDRTCTTAAAAMTQLIARRSRSSCSSSTCTPRTTPASREGQYHWLLQLVVAASLATALLGVAAPRSFAMCFVRLVSMTFQGVWFMVMGFMLWTPSLVSKGCSMNYEVGHVVHGSVQQRGS</sequence>
<dbReference type="PANTHER" id="PTHR46285:SF3">
    <property type="entry name" value="PROTEINASE INHIBITOR I4, SERPIN (DUF716)"/>
    <property type="match status" value="1"/>
</dbReference>
<evidence type="ECO:0000256" key="5">
    <source>
        <dbReference type="ARBA" id="ARBA00023136"/>
    </source>
</evidence>
<evidence type="ECO:0000256" key="1">
    <source>
        <dbReference type="ARBA" id="ARBA00004141"/>
    </source>
</evidence>
<dbReference type="EMBL" id="LSRQ01000428">
    <property type="protein sequence ID" value="OAY82905.1"/>
    <property type="molecule type" value="Genomic_DNA"/>
</dbReference>
<evidence type="ECO:0000256" key="3">
    <source>
        <dbReference type="ARBA" id="ARBA00022692"/>
    </source>
</evidence>
<evidence type="ECO:0000256" key="4">
    <source>
        <dbReference type="ARBA" id="ARBA00022989"/>
    </source>
</evidence>
<evidence type="ECO:0000313" key="7">
    <source>
        <dbReference type="EMBL" id="OAY82905.1"/>
    </source>
</evidence>
<comment type="caution">
    <text evidence="7">The sequence shown here is derived from an EMBL/GenBank/DDBJ whole genome shotgun (WGS) entry which is preliminary data.</text>
</comment>
<feature type="transmembrane region" description="Helical" evidence="6">
    <location>
        <begin position="6"/>
        <end position="26"/>
    </location>
</feature>
<evidence type="ECO:0008006" key="9">
    <source>
        <dbReference type="Google" id="ProtNLM"/>
    </source>
</evidence>
<dbReference type="STRING" id="4615.A0A199W1W2"/>
<dbReference type="AlphaFoldDB" id="A0A199W1W2"/>
<keyword evidence="5 6" id="KW-0472">Membrane</keyword>
<comment type="similarity">
    <text evidence="2">Belongs to the TMEM45 family.</text>
</comment>
<feature type="transmembrane region" description="Helical" evidence="6">
    <location>
        <begin position="154"/>
        <end position="173"/>
    </location>
</feature>
<keyword evidence="4 6" id="KW-1133">Transmembrane helix</keyword>
<organism evidence="7 8">
    <name type="scientific">Ananas comosus</name>
    <name type="common">Pineapple</name>
    <name type="synonym">Ananas ananas</name>
    <dbReference type="NCBI Taxonomy" id="4615"/>
    <lineage>
        <taxon>Eukaryota</taxon>
        <taxon>Viridiplantae</taxon>
        <taxon>Streptophyta</taxon>
        <taxon>Embryophyta</taxon>
        <taxon>Tracheophyta</taxon>
        <taxon>Spermatophyta</taxon>
        <taxon>Magnoliopsida</taxon>
        <taxon>Liliopsida</taxon>
        <taxon>Poales</taxon>
        <taxon>Bromeliaceae</taxon>
        <taxon>Bromelioideae</taxon>
        <taxon>Ananas</taxon>
    </lineage>
</organism>
<evidence type="ECO:0000313" key="8">
    <source>
        <dbReference type="Proteomes" id="UP000092600"/>
    </source>
</evidence>